<protein>
    <submittedName>
        <fullName evidence="2">Uncharacterized protein</fullName>
    </submittedName>
</protein>
<evidence type="ECO:0000313" key="3">
    <source>
        <dbReference type="Proteomes" id="UP000652219"/>
    </source>
</evidence>
<organism evidence="2 3">
    <name type="scientific">Colletotrichum sojae</name>
    <dbReference type="NCBI Taxonomy" id="2175907"/>
    <lineage>
        <taxon>Eukaryota</taxon>
        <taxon>Fungi</taxon>
        <taxon>Dikarya</taxon>
        <taxon>Ascomycota</taxon>
        <taxon>Pezizomycotina</taxon>
        <taxon>Sordariomycetes</taxon>
        <taxon>Hypocreomycetidae</taxon>
        <taxon>Glomerellales</taxon>
        <taxon>Glomerellaceae</taxon>
        <taxon>Colletotrichum</taxon>
        <taxon>Colletotrichum orchidearum species complex</taxon>
    </lineage>
</organism>
<keyword evidence="3" id="KW-1185">Reference proteome</keyword>
<dbReference type="AlphaFoldDB" id="A0A8H6ML76"/>
<gene>
    <name evidence="2" type="ORF">CSOJ01_13566</name>
</gene>
<evidence type="ECO:0000313" key="2">
    <source>
        <dbReference type="EMBL" id="KAF6794988.1"/>
    </source>
</evidence>
<feature type="region of interest" description="Disordered" evidence="1">
    <location>
        <begin position="86"/>
        <end position="115"/>
    </location>
</feature>
<reference evidence="2 3" key="1">
    <citation type="journal article" date="2020" name="Phytopathology">
        <title>Genome Sequence Resources of Colletotrichum truncatum, C. plurivorum, C. musicola, and C. sojae: Four Species Pathogenic to Soybean (Glycine max).</title>
        <authorList>
            <person name="Rogerio F."/>
            <person name="Boufleur T.R."/>
            <person name="Ciampi-Guillardi M."/>
            <person name="Sukno S.A."/>
            <person name="Thon M.R."/>
            <person name="Massola Junior N.S."/>
            <person name="Baroncelli R."/>
        </authorList>
    </citation>
    <scope>NUCLEOTIDE SEQUENCE [LARGE SCALE GENOMIC DNA]</scope>
    <source>
        <strain evidence="2 3">LFN0009</strain>
    </source>
</reference>
<dbReference type="Proteomes" id="UP000652219">
    <property type="component" value="Unassembled WGS sequence"/>
</dbReference>
<name>A0A8H6ML76_9PEZI</name>
<sequence length="115" mass="12635">MQRTGSLLVPYGGSTNLANLPAAFKTTVEEASKSLETKVGQTKPGWHLSRLRLIPEKYPKVTEARIHRTRTPVIDQQDVITVSYHTDKGTPVTSVHAHDDNTGNEFPSRNAGKGK</sequence>
<evidence type="ECO:0000256" key="1">
    <source>
        <dbReference type="SAM" id="MobiDB-lite"/>
    </source>
</evidence>
<comment type="caution">
    <text evidence="2">The sequence shown here is derived from an EMBL/GenBank/DDBJ whole genome shotgun (WGS) entry which is preliminary data.</text>
</comment>
<dbReference type="EMBL" id="WIGN01000399">
    <property type="protein sequence ID" value="KAF6794988.1"/>
    <property type="molecule type" value="Genomic_DNA"/>
</dbReference>
<proteinExistence type="predicted"/>
<accession>A0A8H6ML76</accession>